<protein>
    <submittedName>
        <fullName evidence="1">DUF4054 domain-containing protein</fullName>
    </submittedName>
</protein>
<dbReference type="AlphaFoldDB" id="A0A6I6SIX5"/>
<proteinExistence type="predicted"/>
<dbReference type="KEGG" id="htx:EKK97_14005"/>
<name>A0A6I6SIX5_9GAMM</name>
<sequence length="138" mass="14806">MDITPDIVSAFRAYYPGFADADDWPDATVTRYLEEADDETGKRWGEYGARGIKKRGMFAFAAHRLVLAKAADIAVANGGTPAAPARLASKSIGGESASFAVPTPSAAEQERYGDLLTTIYGLEFIRLRQRAAMGGVMV</sequence>
<dbReference type="Pfam" id="PF13262">
    <property type="entry name" value="DUF4054"/>
    <property type="match status" value="1"/>
</dbReference>
<accession>A0A6I6SIX5</accession>
<reference evidence="1 2" key="1">
    <citation type="submission" date="2019-01" db="EMBL/GenBank/DDBJ databases">
        <title>Complete genome of a denitifying bacterium Halomons sp. BC-M4-5.</title>
        <authorList>
            <person name="Wang L."/>
            <person name="Shao Z."/>
        </authorList>
    </citation>
    <scope>NUCLEOTIDE SEQUENCE [LARGE SCALE GENOMIC DNA]</scope>
    <source>
        <strain evidence="1 2">BC-M4-5</strain>
    </source>
</reference>
<dbReference type="OrthoDB" id="6934984at2"/>
<keyword evidence="2" id="KW-1185">Reference proteome</keyword>
<dbReference type="EMBL" id="CP035042">
    <property type="protein sequence ID" value="QHC50479.1"/>
    <property type="molecule type" value="Genomic_DNA"/>
</dbReference>
<dbReference type="InterPro" id="IPR025127">
    <property type="entry name" value="DUF4054"/>
</dbReference>
<gene>
    <name evidence="1" type="ORF">EKK97_14005</name>
</gene>
<evidence type="ECO:0000313" key="2">
    <source>
        <dbReference type="Proteomes" id="UP000464013"/>
    </source>
</evidence>
<dbReference type="RefSeq" id="WP_159552770.1">
    <property type="nucleotide sequence ID" value="NZ_CP035042.1"/>
</dbReference>
<evidence type="ECO:0000313" key="1">
    <source>
        <dbReference type="EMBL" id="QHC50479.1"/>
    </source>
</evidence>
<organism evidence="1 2">
    <name type="scientific">Billgrantia tianxiuensis</name>
    <dbReference type="NCBI Taxonomy" id="2497861"/>
    <lineage>
        <taxon>Bacteria</taxon>
        <taxon>Pseudomonadati</taxon>
        <taxon>Pseudomonadota</taxon>
        <taxon>Gammaproteobacteria</taxon>
        <taxon>Oceanospirillales</taxon>
        <taxon>Halomonadaceae</taxon>
        <taxon>Billgrantia</taxon>
    </lineage>
</organism>
<dbReference type="Proteomes" id="UP000464013">
    <property type="component" value="Chromosome"/>
</dbReference>